<feature type="compositionally biased region" description="Low complexity" evidence="1">
    <location>
        <begin position="76"/>
        <end position="90"/>
    </location>
</feature>
<evidence type="ECO:0000256" key="1">
    <source>
        <dbReference type="SAM" id="MobiDB-lite"/>
    </source>
</evidence>
<gene>
    <name evidence="2" type="ORF">UPYG_G00354060</name>
</gene>
<evidence type="ECO:0000313" key="3">
    <source>
        <dbReference type="Proteomes" id="UP001557470"/>
    </source>
</evidence>
<keyword evidence="3" id="KW-1185">Reference proteome</keyword>
<dbReference type="EMBL" id="JAGEUA010000042">
    <property type="protein sequence ID" value="KAL0961620.1"/>
    <property type="molecule type" value="Genomic_DNA"/>
</dbReference>
<reference evidence="2 3" key="1">
    <citation type="submission" date="2024-06" db="EMBL/GenBank/DDBJ databases">
        <authorList>
            <person name="Pan Q."/>
            <person name="Wen M."/>
            <person name="Jouanno E."/>
            <person name="Zahm M."/>
            <person name="Klopp C."/>
            <person name="Cabau C."/>
            <person name="Louis A."/>
            <person name="Berthelot C."/>
            <person name="Parey E."/>
            <person name="Roest Crollius H."/>
            <person name="Montfort J."/>
            <person name="Robinson-Rechavi M."/>
            <person name="Bouchez O."/>
            <person name="Lampietro C."/>
            <person name="Lopez Roques C."/>
            <person name="Donnadieu C."/>
            <person name="Postlethwait J."/>
            <person name="Bobe J."/>
            <person name="Verreycken H."/>
            <person name="Guiguen Y."/>
        </authorList>
    </citation>
    <scope>NUCLEOTIDE SEQUENCE [LARGE SCALE GENOMIC DNA]</scope>
    <source>
        <strain evidence="2">Up_M1</strain>
        <tissue evidence="2">Testis</tissue>
    </source>
</reference>
<name>A0ABD0VWB7_UMBPY</name>
<comment type="caution">
    <text evidence="2">The sequence shown here is derived from an EMBL/GenBank/DDBJ whole genome shotgun (WGS) entry which is preliminary data.</text>
</comment>
<evidence type="ECO:0000313" key="2">
    <source>
        <dbReference type="EMBL" id="KAL0961620.1"/>
    </source>
</evidence>
<accession>A0ABD0VWB7</accession>
<feature type="region of interest" description="Disordered" evidence="1">
    <location>
        <begin position="69"/>
        <end position="90"/>
    </location>
</feature>
<proteinExistence type="predicted"/>
<dbReference type="AlphaFoldDB" id="A0ABD0VWB7"/>
<organism evidence="2 3">
    <name type="scientific">Umbra pygmaea</name>
    <name type="common">Eastern mudminnow</name>
    <dbReference type="NCBI Taxonomy" id="75934"/>
    <lineage>
        <taxon>Eukaryota</taxon>
        <taxon>Metazoa</taxon>
        <taxon>Chordata</taxon>
        <taxon>Craniata</taxon>
        <taxon>Vertebrata</taxon>
        <taxon>Euteleostomi</taxon>
        <taxon>Actinopterygii</taxon>
        <taxon>Neopterygii</taxon>
        <taxon>Teleostei</taxon>
        <taxon>Protacanthopterygii</taxon>
        <taxon>Esociformes</taxon>
        <taxon>Umbridae</taxon>
        <taxon>Umbra</taxon>
    </lineage>
</organism>
<protein>
    <recommendedName>
        <fullName evidence="4">Secreted protein</fullName>
    </recommendedName>
</protein>
<evidence type="ECO:0008006" key="4">
    <source>
        <dbReference type="Google" id="ProtNLM"/>
    </source>
</evidence>
<dbReference type="Proteomes" id="UP001557470">
    <property type="component" value="Unassembled WGS sequence"/>
</dbReference>
<sequence>MFTFIYSKGFFILVFGTLLDGKIRGAIASRFSSIVSIADRTRSTSGGATASSTTSAMDFFRRRVRRNGYNISQPGNASSSNAASEAFFNT</sequence>